<feature type="transmembrane region" description="Helical" evidence="7">
    <location>
        <begin position="100"/>
        <end position="118"/>
    </location>
</feature>
<evidence type="ECO:0000313" key="10">
    <source>
        <dbReference type="Proteomes" id="UP000003316"/>
    </source>
</evidence>
<dbReference type="InterPro" id="IPR011701">
    <property type="entry name" value="MFS"/>
</dbReference>
<keyword evidence="4 7" id="KW-0812">Transmembrane</keyword>
<dbReference type="PANTHER" id="PTHR23514:SF3">
    <property type="entry name" value="BYPASS OF STOP CODON PROTEIN 6"/>
    <property type="match status" value="1"/>
</dbReference>
<feature type="transmembrane region" description="Helical" evidence="7">
    <location>
        <begin position="226"/>
        <end position="247"/>
    </location>
</feature>
<dbReference type="Proteomes" id="UP000003316">
    <property type="component" value="Unassembled WGS sequence"/>
</dbReference>
<evidence type="ECO:0000256" key="6">
    <source>
        <dbReference type="ARBA" id="ARBA00023136"/>
    </source>
</evidence>
<feature type="transmembrane region" description="Helical" evidence="7">
    <location>
        <begin position="295"/>
        <end position="312"/>
    </location>
</feature>
<keyword evidence="3" id="KW-0813">Transport</keyword>
<evidence type="ECO:0000313" key="9">
    <source>
        <dbReference type="EMBL" id="EFO00180.1"/>
    </source>
</evidence>
<accession>E1LTJ1</accession>
<comment type="caution">
    <text evidence="9">The sequence shown here is derived from an EMBL/GenBank/DDBJ whole genome shotgun (WGS) entry which is preliminary data.</text>
</comment>
<dbReference type="eggNOG" id="COG2807">
    <property type="taxonomic scope" value="Bacteria"/>
</dbReference>
<evidence type="ECO:0000256" key="5">
    <source>
        <dbReference type="ARBA" id="ARBA00022989"/>
    </source>
</evidence>
<feature type="transmembrane region" description="Helical" evidence="7">
    <location>
        <begin position="69"/>
        <end position="88"/>
    </location>
</feature>
<dbReference type="PROSITE" id="PS50850">
    <property type="entry name" value="MFS"/>
    <property type="match status" value="1"/>
</dbReference>
<feature type="transmembrane region" description="Helical" evidence="7">
    <location>
        <begin position="384"/>
        <end position="404"/>
    </location>
</feature>
<reference evidence="9 10" key="1">
    <citation type="submission" date="2010-09" db="EMBL/GenBank/DDBJ databases">
        <authorList>
            <person name="Daugherty S.C."/>
            <person name="Tallon L.J."/>
            <person name="Jones K.M."/>
            <person name="Liu X."/>
            <person name="Kilian M."/>
            <person name="Tettelin H."/>
        </authorList>
    </citation>
    <scope>NUCLEOTIDE SEQUENCE [LARGE SCALE GENOMIC DNA]</scope>
    <source>
        <strain evidence="9 10">SK597</strain>
    </source>
</reference>
<evidence type="ECO:0000259" key="8">
    <source>
        <dbReference type="PROSITE" id="PS50850"/>
    </source>
</evidence>
<evidence type="ECO:0000256" key="7">
    <source>
        <dbReference type="SAM" id="Phobius"/>
    </source>
</evidence>
<sequence>MGLLLFLLYNSQKSRRLRENIERDFMKQFLERASILALSLVLITSFSISSALPAMFDYYQGYPKEQIELLASLPSFGIMMMLLLNGFLEKIFTERLQISLGLLILSLSGIAPFWYQAYPFVFGTRILFGLGVGMINAKAISIISERYQGKTRIQMLGLRGSAEVVGASLITLAVGQLLAFGWTATFLAYSAGFLVLTLYLLFIPYGKEKKEVKKKAKEVSRLTREMKGLIFILAIEAAVVVCTNTAITIRIPSLMVERGLGDAQLSSFVLSIMQLIGIVAGVSFSFLISIFKEKLLLWSGITFGLGQIVIALSPSLWVVVAGSILAGFAYSVALTTVFQLVSERIPAKLLNQATSFAVLGCSFGAFTTPFVLGAIGLLTHNGMLVFAILGFWLIVTSVFVMYLLQKRA</sequence>
<dbReference type="SUPFAM" id="SSF103473">
    <property type="entry name" value="MFS general substrate transporter"/>
    <property type="match status" value="1"/>
</dbReference>
<proteinExistence type="inferred from homology"/>
<feature type="transmembrane region" description="Helical" evidence="7">
    <location>
        <begin position="156"/>
        <end position="180"/>
    </location>
</feature>
<organism evidence="9 10">
    <name type="scientific">Streptococcus mitis SK597</name>
    <dbReference type="NCBI Taxonomy" id="585204"/>
    <lineage>
        <taxon>Bacteria</taxon>
        <taxon>Bacillati</taxon>
        <taxon>Bacillota</taxon>
        <taxon>Bacilli</taxon>
        <taxon>Lactobacillales</taxon>
        <taxon>Streptococcaceae</taxon>
        <taxon>Streptococcus</taxon>
        <taxon>Streptococcus mitis group</taxon>
    </lineage>
</organism>
<feature type="transmembrane region" description="Helical" evidence="7">
    <location>
        <begin position="353"/>
        <end position="378"/>
    </location>
</feature>
<protein>
    <submittedName>
        <fullName evidence="9">Multidrug resistance protein mdtL</fullName>
    </submittedName>
</protein>
<feature type="transmembrane region" description="Helical" evidence="7">
    <location>
        <begin position="267"/>
        <end position="288"/>
    </location>
</feature>
<keyword evidence="5 7" id="KW-1133">Transmembrane helix</keyword>
<dbReference type="GO" id="GO:0022857">
    <property type="term" value="F:transmembrane transporter activity"/>
    <property type="evidence" value="ECO:0007669"/>
    <property type="project" value="InterPro"/>
</dbReference>
<comment type="subcellular location">
    <subcellularLocation>
        <location evidence="1">Cell membrane</location>
        <topology evidence="1">Multi-pass membrane protein</topology>
    </subcellularLocation>
</comment>
<feature type="transmembrane region" description="Helical" evidence="7">
    <location>
        <begin position="318"/>
        <end position="341"/>
    </location>
</feature>
<dbReference type="InterPro" id="IPR036259">
    <property type="entry name" value="MFS_trans_sf"/>
</dbReference>
<feature type="domain" description="Major facilitator superfamily (MFS) profile" evidence="8">
    <location>
        <begin position="30"/>
        <end position="408"/>
    </location>
</feature>
<evidence type="ECO:0000256" key="3">
    <source>
        <dbReference type="ARBA" id="ARBA00022448"/>
    </source>
</evidence>
<name>E1LTJ1_STRMT</name>
<feature type="transmembrane region" description="Helical" evidence="7">
    <location>
        <begin position="186"/>
        <end position="205"/>
    </location>
</feature>
<dbReference type="Pfam" id="PF07690">
    <property type="entry name" value="MFS_1"/>
    <property type="match status" value="1"/>
</dbReference>
<keyword evidence="6 7" id="KW-0472">Membrane</keyword>
<dbReference type="InterPro" id="IPR051788">
    <property type="entry name" value="MFS_Transporter"/>
</dbReference>
<evidence type="ECO:0000256" key="4">
    <source>
        <dbReference type="ARBA" id="ARBA00022692"/>
    </source>
</evidence>
<dbReference type="InterPro" id="IPR020846">
    <property type="entry name" value="MFS_dom"/>
</dbReference>
<evidence type="ECO:0000256" key="1">
    <source>
        <dbReference type="ARBA" id="ARBA00004651"/>
    </source>
</evidence>
<dbReference type="AlphaFoldDB" id="E1LTJ1"/>
<comment type="similarity">
    <text evidence="2">Belongs to the major facilitator superfamily.</text>
</comment>
<dbReference type="PANTHER" id="PTHR23514">
    <property type="entry name" value="BYPASS OF STOP CODON PROTEIN 6"/>
    <property type="match status" value="1"/>
</dbReference>
<feature type="transmembrane region" description="Helical" evidence="7">
    <location>
        <begin position="124"/>
        <end position="144"/>
    </location>
</feature>
<dbReference type="Gene3D" id="1.20.1250.20">
    <property type="entry name" value="MFS general substrate transporter like domains"/>
    <property type="match status" value="2"/>
</dbReference>
<dbReference type="EMBL" id="AEDV01000073">
    <property type="protein sequence ID" value="EFO00180.1"/>
    <property type="molecule type" value="Genomic_DNA"/>
</dbReference>
<dbReference type="GO" id="GO:0005886">
    <property type="term" value="C:plasma membrane"/>
    <property type="evidence" value="ECO:0007669"/>
    <property type="project" value="UniProtKB-SubCell"/>
</dbReference>
<evidence type="ECO:0000256" key="2">
    <source>
        <dbReference type="ARBA" id="ARBA00008335"/>
    </source>
</evidence>
<gene>
    <name evidence="9" type="ORF">SMSK597_1283</name>
</gene>